<reference evidence="1 2" key="1">
    <citation type="journal article" date="2020" name="ISME J.">
        <title>Uncovering the hidden diversity of litter-decomposition mechanisms in mushroom-forming fungi.</title>
        <authorList>
            <person name="Floudas D."/>
            <person name="Bentzer J."/>
            <person name="Ahren D."/>
            <person name="Johansson T."/>
            <person name="Persson P."/>
            <person name="Tunlid A."/>
        </authorList>
    </citation>
    <scope>NUCLEOTIDE SEQUENCE [LARGE SCALE GENOMIC DNA]</scope>
    <source>
        <strain evidence="1 2">CBS 175.51</strain>
    </source>
</reference>
<organism evidence="1 2">
    <name type="scientific">Ephemerocybe angulata</name>
    <dbReference type="NCBI Taxonomy" id="980116"/>
    <lineage>
        <taxon>Eukaryota</taxon>
        <taxon>Fungi</taxon>
        <taxon>Dikarya</taxon>
        <taxon>Basidiomycota</taxon>
        <taxon>Agaricomycotina</taxon>
        <taxon>Agaricomycetes</taxon>
        <taxon>Agaricomycetidae</taxon>
        <taxon>Agaricales</taxon>
        <taxon>Agaricineae</taxon>
        <taxon>Psathyrellaceae</taxon>
        <taxon>Ephemerocybe</taxon>
    </lineage>
</organism>
<dbReference type="EMBL" id="JAACJK010000111">
    <property type="protein sequence ID" value="KAF5332218.1"/>
    <property type="molecule type" value="Genomic_DNA"/>
</dbReference>
<accession>A0A8H5FD90</accession>
<protein>
    <recommendedName>
        <fullName evidence="3">BTB domain-containing protein</fullName>
    </recommendedName>
</protein>
<keyword evidence="2" id="KW-1185">Reference proteome</keyword>
<dbReference type="Proteomes" id="UP000541558">
    <property type="component" value="Unassembled WGS sequence"/>
</dbReference>
<gene>
    <name evidence="1" type="ORF">D9611_008018</name>
</gene>
<evidence type="ECO:0008006" key="3">
    <source>
        <dbReference type="Google" id="ProtNLM"/>
    </source>
</evidence>
<dbReference type="InterPro" id="IPR011333">
    <property type="entry name" value="SKP1/BTB/POZ_sf"/>
</dbReference>
<dbReference type="SUPFAM" id="SSF54695">
    <property type="entry name" value="POZ domain"/>
    <property type="match status" value="1"/>
</dbReference>
<proteinExistence type="predicted"/>
<dbReference type="AlphaFoldDB" id="A0A8H5FD90"/>
<evidence type="ECO:0000313" key="2">
    <source>
        <dbReference type="Proteomes" id="UP000541558"/>
    </source>
</evidence>
<sequence length="311" mass="34469">MSTQVESLVSEVKVKKSKFFFESTLLVLKVDDMLYRIPKHHLVQSSQVFRDMFDLPQGPDSEGSTEENPIVLTGCTNEEFESLLEVLVGLPGSRAPGVSQSSKPQWIAVLKLATMWEMPELRQQAIDALLSWDRTGMLPGNRRLLTNIEMVKLGKAYRAPELFLLGCRSLIEGDGDIQRYSVDQLASEVGWETAAHIYTAAYSAVAATMTALSSTRSMPISDTGFLCELCKDSQGPGNLLVVLPSQDMDPMVCRNGPNCYRALNKATILARQPGRFYYNLTHSILCRSIDSTNLLKTLIPEVLQASQSEVD</sequence>
<dbReference type="Gene3D" id="3.30.710.10">
    <property type="entry name" value="Potassium Channel Kv1.1, Chain A"/>
    <property type="match status" value="1"/>
</dbReference>
<evidence type="ECO:0000313" key="1">
    <source>
        <dbReference type="EMBL" id="KAF5332218.1"/>
    </source>
</evidence>
<dbReference type="OrthoDB" id="3199068at2759"/>
<comment type="caution">
    <text evidence="1">The sequence shown here is derived from an EMBL/GenBank/DDBJ whole genome shotgun (WGS) entry which is preliminary data.</text>
</comment>
<name>A0A8H5FD90_9AGAR</name>